<dbReference type="AlphaFoldDB" id="A0A849SJH7"/>
<dbReference type="CDD" id="cd03443">
    <property type="entry name" value="PaaI_thioesterase"/>
    <property type="match status" value="1"/>
</dbReference>
<name>A0A849SJH7_UNCEI</name>
<gene>
    <name evidence="1" type="ORF">HOP12_11375</name>
</gene>
<dbReference type="Pfam" id="PF14539">
    <property type="entry name" value="DUF4442"/>
    <property type="match status" value="1"/>
</dbReference>
<sequence length="156" mass="16920">MSAPPGQRILGLWARLRPLPFGVSLFALALGRMVPYSGSIGARVLALEPGFARLELRDRRAVRNHLNSIHAVALSNLGEFTSGLAMTTRLPGGVRAIVTQLTTEYLKKARGTLIAESRVELPVIAETLEHLVHAEIRDAAGDPVARVSVRWKLGRA</sequence>
<proteinExistence type="predicted"/>
<comment type="caution">
    <text evidence="1">The sequence shown here is derived from an EMBL/GenBank/DDBJ whole genome shotgun (WGS) entry which is preliminary data.</text>
</comment>
<dbReference type="Gene3D" id="3.10.129.10">
    <property type="entry name" value="Hotdog Thioesterase"/>
    <property type="match status" value="1"/>
</dbReference>
<organism evidence="1 2">
    <name type="scientific">Eiseniibacteriota bacterium</name>
    <dbReference type="NCBI Taxonomy" id="2212470"/>
    <lineage>
        <taxon>Bacteria</taxon>
        <taxon>Candidatus Eiseniibacteriota</taxon>
    </lineage>
</organism>
<dbReference type="SUPFAM" id="SSF54637">
    <property type="entry name" value="Thioesterase/thiol ester dehydrase-isomerase"/>
    <property type="match status" value="1"/>
</dbReference>
<evidence type="ECO:0000313" key="1">
    <source>
        <dbReference type="EMBL" id="NOT34756.1"/>
    </source>
</evidence>
<dbReference type="Proteomes" id="UP000580839">
    <property type="component" value="Unassembled WGS sequence"/>
</dbReference>
<dbReference type="InterPro" id="IPR027961">
    <property type="entry name" value="DUF4442"/>
</dbReference>
<dbReference type="EMBL" id="JABFRW010000145">
    <property type="protein sequence ID" value="NOT34756.1"/>
    <property type="molecule type" value="Genomic_DNA"/>
</dbReference>
<dbReference type="InterPro" id="IPR029069">
    <property type="entry name" value="HotDog_dom_sf"/>
</dbReference>
<protein>
    <submittedName>
        <fullName evidence="1">DUF4442 domain-containing protein</fullName>
    </submittedName>
</protein>
<evidence type="ECO:0000313" key="2">
    <source>
        <dbReference type="Proteomes" id="UP000580839"/>
    </source>
</evidence>
<reference evidence="1 2" key="1">
    <citation type="submission" date="2020-04" db="EMBL/GenBank/DDBJ databases">
        <title>Metagenomic profiling of ammonia- and methane-oxidizing microorganisms in a Dutch drinking water treatment plant.</title>
        <authorList>
            <person name="Poghosyan L."/>
            <person name="Leucker S."/>
        </authorList>
    </citation>
    <scope>NUCLEOTIDE SEQUENCE [LARGE SCALE GENOMIC DNA]</scope>
    <source>
        <strain evidence="1">S-RSF-IL-03</strain>
    </source>
</reference>
<accession>A0A849SJH7</accession>